<accession>A0AAE3HI58</accession>
<dbReference type="EMBL" id="JANUCT010000004">
    <property type="protein sequence ID" value="MCS3902796.1"/>
    <property type="molecule type" value="Genomic_DNA"/>
</dbReference>
<dbReference type="PANTHER" id="PTHR42987">
    <property type="entry name" value="PEPTIDASE S49"/>
    <property type="match status" value="1"/>
</dbReference>
<dbReference type="InterPro" id="IPR029045">
    <property type="entry name" value="ClpP/crotonase-like_dom_sf"/>
</dbReference>
<feature type="region of interest" description="Disordered" evidence="2">
    <location>
        <begin position="198"/>
        <end position="217"/>
    </location>
</feature>
<dbReference type="SUPFAM" id="SSF52096">
    <property type="entry name" value="ClpP/crotonase"/>
    <property type="match status" value="1"/>
</dbReference>
<dbReference type="InterPro" id="IPR033855">
    <property type="entry name" value="Protein_C"/>
</dbReference>
<keyword evidence="4" id="KW-0378">Hydrolase</keyword>
<dbReference type="CDD" id="cd07022">
    <property type="entry name" value="S49_Sppa_36K_type"/>
    <property type="match status" value="1"/>
</dbReference>
<comment type="similarity">
    <text evidence="1">Belongs to the peptidase S49 family.</text>
</comment>
<evidence type="ECO:0000313" key="4">
    <source>
        <dbReference type="EMBL" id="MCS3902796.1"/>
    </source>
</evidence>
<dbReference type="AlphaFoldDB" id="A0AAE3HI58"/>
<evidence type="ECO:0000313" key="5">
    <source>
        <dbReference type="Proteomes" id="UP001204445"/>
    </source>
</evidence>
<dbReference type="InterPro" id="IPR002142">
    <property type="entry name" value="Peptidase_S49"/>
</dbReference>
<keyword evidence="4" id="KW-0645">Protease</keyword>
<name>A0AAE3HI58_9GAMM</name>
<feature type="compositionally biased region" description="Basic and acidic residues" evidence="2">
    <location>
        <begin position="206"/>
        <end position="216"/>
    </location>
</feature>
<dbReference type="Proteomes" id="UP001204445">
    <property type="component" value="Unassembled WGS sequence"/>
</dbReference>
<organism evidence="4 5">
    <name type="scientific">Methylohalomonas lacus</name>
    <dbReference type="NCBI Taxonomy" id="398773"/>
    <lineage>
        <taxon>Bacteria</taxon>
        <taxon>Pseudomonadati</taxon>
        <taxon>Pseudomonadota</taxon>
        <taxon>Gammaproteobacteria</taxon>
        <taxon>Methylohalomonadales</taxon>
        <taxon>Methylohalomonadaceae</taxon>
        <taxon>Methylohalomonas</taxon>
    </lineage>
</organism>
<keyword evidence="5" id="KW-1185">Reference proteome</keyword>
<evidence type="ECO:0000256" key="2">
    <source>
        <dbReference type="SAM" id="MobiDB-lite"/>
    </source>
</evidence>
<sequence>MEFSGNQRILASLTSEPWLIQRNYLDTIVSIAQRLNDVPESLLSQLKEKQQANEAVLSRIGRPLVGTHRVILRDNAAIVPVRGPIFRYANLFTEISGATSIQVLATDLQQAIESPSVTRIILDIDSPGGQVTGTSEFAEQVRNSGKPIDAYVSGTGASAAYWIASAADRVIARDTAILGSIGVVSRVFRDEDNGSIKFISSQSPRKHADPASDSGRDSYQAMVDSLAQVFIQTVATYRGVDTETVLARYGQGALLVGQQAVNAGMADALGSLESLVAGISSKSSNYRKVSQARMIDSAQQADANDEVDKLNDWRWLAAECKREVKQAKERGYPLSYAAAADRVVKSLSSKD</sequence>
<dbReference type="RefSeq" id="WP_259054380.1">
    <property type="nucleotide sequence ID" value="NZ_JANUCT010000004.1"/>
</dbReference>
<evidence type="ECO:0000259" key="3">
    <source>
        <dbReference type="Pfam" id="PF01343"/>
    </source>
</evidence>
<dbReference type="PANTHER" id="PTHR42987:SF4">
    <property type="entry name" value="PROTEASE SOHB-RELATED"/>
    <property type="match status" value="1"/>
</dbReference>
<comment type="caution">
    <text evidence="4">The sequence shown here is derived from an EMBL/GenBank/DDBJ whole genome shotgun (WGS) entry which is preliminary data.</text>
</comment>
<evidence type="ECO:0000256" key="1">
    <source>
        <dbReference type="ARBA" id="ARBA00008683"/>
    </source>
</evidence>
<proteinExistence type="inferred from homology"/>
<gene>
    <name evidence="4" type="ORF">J2T55_000800</name>
</gene>
<feature type="domain" description="Peptidase S49" evidence="3">
    <location>
        <begin position="142"/>
        <end position="277"/>
    </location>
</feature>
<dbReference type="Pfam" id="PF01343">
    <property type="entry name" value="Peptidase_S49"/>
    <property type="match status" value="1"/>
</dbReference>
<dbReference type="GO" id="GO:0008233">
    <property type="term" value="F:peptidase activity"/>
    <property type="evidence" value="ECO:0007669"/>
    <property type="project" value="UniProtKB-KW"/>
</dbReference>
<protein>
    <submittedName>
        <fullName evidence="4">ClpP class serine protease</fullName>
    </submittedName>
</protein>
<dbReference type="GO" id="GO:0006508">
    <property type="term" value="P:proteolysis"/>
    <property type="evidence" value="ECO:0007669"/>
    <property type="project" value="UniProtKB-KW"/>
</dbReference>
<dbReference type="Gene3D" id="3.90.226.10">
    <property type="entry name" value="2-enoyl-CoA Hydratase, Chain A, domain 1"/>
    <property type="match status" value="1"/>
</dbReference>
<reference evidence="4" key="1">
    <citation type="submission" date="2022-08" db="EMBL/GenBank/DDBJ databases">
        <title>Genomic Encyclopedia of Type Strains, Phase III (KMG-III): the genomes of soil and plant-associated and newly described type strains.</title>
        <authorList>
            <person name="Whitman W."/>
        </authorList>
    </citation>
    <scope>NUCLEOTIDE SEQUENCE</scope>
    <source>
        <strain evidence="4">HMT 1</strain>
    </source>
</reference>